<feature type="non-terminal residue" evidence="1">
    <location>
        <position position="101"/>
    </location>
</feature>
<dbReference type="OrthoDB" id="3687914at2759"/>
<dbReference type="Proteomes" id="UP000258309">
    <property type="component" value="Unassembled WGS sequence"/>
</dbReference>
<dbReference type="STRING" id="5539.A0A3E2HAP8"/>
<dbReference type="AlphaFoldDB" id="A0A3E2HAP8"/>
<evidence type="ECO:0000313" key="1">
    <source>
        <dbReference type="EMBL" id="RFU30387.1"/>
    </source>
</evidence>
<gene>
    <name evidence="1" type="ORF">B7463_g5944</name>
</gene>
<proteinExistence type="predicted"/>
<dbReference type="OMA" id="YCEGRNE"/>
<name>A0A3E2HAP8_SCYLI</name>
<keyword evidence="2" id="KW-1185">Reference proteome</keyword>
<evidence type="ECO:0000313" key="2">
    <source>
        <dbReference type="Proteomes" id="UP000258309"/>
    </source>
</evidence>
<protein>
    <submittedName>
        <fullName evidence="1">Uncharacterized protein</fullName>
    </submittedName>
</protein>
<feature type="non-terminal residue" evidence="1">
    <location>
        <position position="1"/>
    </location>
</feature>
<dbReference type="EMBL" id="NCSJ02000101">
    <property type="protein sequence ID" value="RFU30387.1"/>
    <property type="molecule type" value="Genomic_DNA"/>
</dbReference>
<dbReference type="InterPro" id="IPR036397">
    <property type="entry name" value="RNaseH_sf"/>
</dbReference>
<dbReference type="GO" id="GO:0003676">
    <property type="term" value="F:nucleic acid binding"/>
    <property type="evidence" value="ECO:0007669"/>
    <property type="project" value="InterPro"/>
</dbReference>
<comment type="caution">
    <text evidence="1">The sequence shown here is derived from an EMBL/GenBank/DDBJ whole genome shotgun (WGS) entry which is preliminary data.</text>
</comment>
<dbReference type="Gene3D" id="3.30.420.10">
    <property type="entry name" value="Ribonuclease H-like superfamily/Ribonuclease H"/>
    <property type="match status" value="1"/>
</dbReference>
<accession>A0A3E2HAP8</accession>
<sequence>MIKPCWFWMKRRTTAKGASKSRAEAVKAWEKCWKDLSQSQIQAWIERIPFHIQEIIRIEGGNDYKEGRPKQFKKGKKKDIQQNEDDEWEEISSTVVSIGVG</sequence>
<organism evidence="1 2">
    <name type="scientific">Scytalidium lignicola</name>
    <name type="common">Hyphomycete</name>
    <dbReference type="NCBI Taxonomy" id="5539"/>
    <lineage>
        <taxon>Eukaryota</taxon>
        <taxon>Fungi</taxon>
        <taxon>Dikarya</taxon>
        <taxon>Ascomycota</taxon>
        <taxon>Pezizomycotina</taxon>
        <taxon>Leotiomycetes</taxon>
        <taxon>Leotiomycetes incertae sedis</taxon>
        <taxon>Scytalidium</taxon>
    </lineage>
</organism>
<reference evidence="1 2" key="1">
    <citation type="submission" date="2018-05" db="EMBL/GenBank/DDBJ databases">
        <title>Draft genome sequence of Scytalidium lignicola DSM 105466, a ubiquitous saprotrophic fungus.</title>
        <authorList>
            <person name="Buettner E."/>
            <person name="Gebauer A.M."/>
            <person name="Hofrichter M."/>
            <person name="Liers C."/>
            <person name="Kellner H."/>
        </authorList>
    </citation>
    <scope>NUCLEOTIDE SEQUENCE [LARGE SCALE GENOMIC DNA]</scope>
    <source>
        <strain evidence="1 2">DSM 105466</strain>
    </source>
</reference>